<organism evidence="2 3">
    <name type="scientific">Streptomyces phage Rusticus</name>
    <dbReference type="NCBI Taxonomy" id="2593358"/>
    <lineage>
        <taxon>Viruses</taxon>
        <taxon>Duplodnaviria</taxon>
        <taxon>Heunggongvirae</taxon>
        <taxon>Uroviricota</taxon>
        <taxon>Caudoviricetes</taxon>
        <taxon>Arquatrovirinae</taxon>
        <taxon>Likavirus</taxon>
        <taxon>Likavirus izzy</taxon>
    </lineage>
</organism>
<feature type="region of interest" description="Disordered" evidence="1">
    <location>
        <begin position="139"/>
        <end position="167"/>
    </location>
</feature>
<feature type="compositionally biased region" description="Low complexity" evidence="1">
    <location>
        <begin position="22"/>
        <end position="47"/>
    </location>
</feature>
<proteinExistence type="predicted"/>
<evidence type="ECO:0000313" key="3">
    <source>
        <dbReference type="Proteomes" id="UP000319431"/>
    </source>
</evidence>
<dbReference type="EMBL" id="MN096381">
    <property type="protein sequence ID" value="QDK03954.1"/>
    <property type="molecule type" value="Genomic_DNA"/>
</dbReference>
<evidence type="ECO:0000256" key="1">
    <source>
        <dbReference type="SAM" id="MobiDB-lite"/>
    </source>
</evidence>
<evidence type="ECO:0000313" key="2">
    <source>
        <dbReference type="EMBL" id="QDK03954.1"/>
    </source>
</evidence>
<gene>
    <name evidence="2" type="primary">23</name>
    <name evidence="2" type="ORF">SEA_RUSTICUS_23</name>
</gene>
<dbReference type="Proteomes" id="UP000319431">
    <property type="component" value="Segment"/>
</dbReference>
<feature type="region of interest" description="Disordered" evidence="1">
    <location>
        <begin position="1"/>
        <end position="47"/>
    </location>
</feature>
<protein>
    <recommendedName>
        <fullName evidence="4">Minor tail protein</fullName>
    </recommendedName>
</protein>
<reference evidence="2 3" key="1">
    <citation type="submission" date="2019-06" db="EMBL/GenBank/DDBJ databases">
        <authorList>
            <person name="Hartman R.L."/>
            <person name="Layton S.R."/>
            <person name="Kim T."/>
            <person name="Hughes L.E."/>
            <person name="Garlena R.A."/>
            <person name="Russell D.A."/>
            <person name="Pope W.H."/>
            <person name="Jacobs-Sera D."/>
            <person name="Hatfull G.F."/>
        </authorList>
    </citation>
    <scope>NUCLEOTIDE SEQUENCE [LARGE SCALE GENOMIC DNA]</scope>
</reference>
<name>A0A514U4T4_9CAUD</name>
<sequence length="547" mass="56427">MALTVYPYDEGSVGPTGPEGPQGPAGATGPAGPQGIAGPQGPAGIDGIDGSQILRGTVTPSAGEGVDGDWYIKEDTRTFLGVTSTTITLYRKESGAWVVFGNNLSGSKWYINNTSTSSTDTKPGDMLLRSDTGDIWQRSATGWGDPIGNLKGPKGDTGDTGPMGPQGPAGDGSVNTVNGIPGPDPVLDASDVGAMPTTGGQFTGDVSFSGVAGSYRQFSLDVAGVKRWTFQKDDVAEDGLGAGSNFRLSSRNDDGTFKSTIMFADRGTGQVAIGTTTPYSNTKLSLPGAVGMKDIGTDPTTAPGGAAIYSKSGIAYIKQGDGTVFSLGEAVDLSQKGVANGVATLDSGTKVPIAQLPDPSVPSGFTPESMGLKAWAGDPDYCASGFSYTGVGTGRMTAVYVNRTMTVSKIVWHVFGYAGGLLSGSWAGIYNTSGTRVAYTGDQSTATYEPGEQHDTGGGWSSSNLTSSVSLAPGVYYVLWRWNYTASPVDGPALARFESASTCQSLMGMSNNIWRHASYTTSSTTAPASITVGNFQRDPIRFWVALA</sequence>
<accession>A0A514U4T4</accession>
<evidence type="ECO:0008006" key="4">
    <source>
        <dbReference type="Google" id="ProtNLM"/>
    </source>
</evidence>